<dbReference type="RefSeq" id="WP_183664262.1">
    <property type="nucleotide sequence ID" value="NZ_BAAARH010000015.1"/>
</dbReference>
<accession>A0A7W8TT01</accession>
<keyword evidence="4" id="KW-0413">Isomerase</keyword>
<dbReference type="InterPro" id="IPR036249">
    <property type="entry name" value="Thioredoxin-like_sf"/>
</dbReference>
<feature type="region of interest" description="Disordered" evidence="1">
    <location>
        <begin position="91"/>
        <end position="116"/>
    </location>
</feature>
<protein>
    <submittedName>
        <fullName evidence="4">Protein-disulfide isomerase</fullName>
    </submittedName>
</protein>
<dbReference type="InterPro" id="IPR012336">
    <property type="entry name" value="Thioredoxin-like_fold"/>
</dbReference>
<dbReference type="AlphaFoldDB" id="A0A7W8TT01"/>
<keyword evidence="2" id="KW-0812">Transmembrane</keyword>
<dbReference type="EMBL" id="JACHDR010000001">
    <property type="protein sequence ID" value="MBB5512336.1"/>
    <property type="molecule type" value="Genomic_DNA"/>
</dbReference>
<dbReference type="Proteomes" id="UP000580797">
    <property type="component" value="Unassembled WGS sequence"/>
</dbReference>
<keyword evidence="2" id="KW-0472">Membrane</keyword>
<feature type="compositionally biased region" description="Low complexity" evidence="1">
    <location>
        <begin position="102"/>
        <end position="116"/>
    </location>
</feature>
<feature type="transmembrane region" description="Helical" evidence="2">
    <location>
        <begin position="35"/>
        <end position="57"/>
    </location>
</feature>
<evidence type="ECO:0000313" key="4">
    <source>
        <dbReference type="EMBL" id="MBB5512336.1"/>
    </source>
</evidence>
<reference evidence="4 5" key="1">
    <citation type="submission" date="2020-08" db="EMBL/GenBank/DDBJ databases">
        <title>Sequencing the genomes of 1000 actinobacteria strains.</title>
        <authorList>
            <person name="Klenk H.-P."/>
        </authorList>
    </citation>
    <scope>NUCLEOTIDE SEQUENCE [LARGE SCALE GENOMIC DNA]</scope>
    <source>
        <strain evidence="4 5">DSM 105783</strain>
    </source>
</reference>
<name>A0A7W8TT01_9MICC</name>
<dbReference type="GO" id="GO:0016853">
    <property type="term" value="F:isomerase activity"/>
    <property type="evidence" value="ECO:0007669"/>
    <property type="project" value="UniProtKB-KW"/>
</dbReference>
<feature type="domain" description="Thioredoxin-like fold" evidence="3">
    <location>
        <begin position="125"/>
        <end position="272"/>
    </location>
</feature>
<dbReference type="Gene3D" id="3.40.30.10">
    <property type="entry name" value="Glutaredoxin"/>
    <property type="match status" value="1"/>
</dbReference>
<evidence type="ECO:0000256" key="2">
    <source>
        <dbReference type="SAM" id="Phobius"/>
    </source>
</evidence>
<comment type="caution">
    <text evidence="4">The sequence shown here is derived from an EMBL/GenBank/DDBJ whole genome shotgun (WGS) entry which is preliminary data.</text>
</comment>
<sequence length="287" mass="30040">MANNSPTPRGDSAAACEKARQFSAQQAASQKRKGLWVKIGVLVAVVAIIAIVAAIVLQQNKGQVADAGPVPAGGNTNGGITLVTSTELASTESGQTVDLNNAGATPTAAGTPAPRGVVKAEAGDPLQLIMYVDANCVYCADFESEYGDDLKTWLDAKDITLEYRNVAFLDRGSPTNYSSRGANAFACVANEAPASYFSFATAVFAHHAEGEMTNAELAQMAKDNGADVESCIEDGTYRPFVKYTTQAALADSISGTPSMFLNGEEWNGTSDPDFKAWAQSIIDAHKG</sequence>
<evidence type="ECO:0000256" key="1">
    <source>
        <dbReference type="SAM" id="MobiDB-lite"/>
    </source>
</evidence>
<evidence type="ECO:0000313" key="5">
    <source>
        <dbReference type="Proteomes" id="UP000580797"/>
    </source>
</evidence>
<keyword evidence="2" id="KW-1133">Transmembrane helix</keyword>
<dbReference type="Pfam" id="PF13462">
    <property type="entry name" value="Thioredoxin_4"/>
    <property type="match status" value="1"/>
</dbReference>
<evidence type="ECO:0000259" key="3">
    <source>
        <dbReference type="Pfam" id="PF13462"/>
    </source>
</evidence>
<gene>
    <name evidence="4" type="ORF">HD598_001023</name>
</gene>
<dbReference type="SUPFAM" id="SSF52833">
    <property type="entry name" value="Thioredoxin-like"/>
    <property type="match status" value="1"/>
</dbReference>
<organism evidence="4 5">
    <name type="scientific">Neomicrococcus aestuarii</name>
    <dbReference type="NCBI Taxonomy" id="556325"/>
    <lineage>
        <taxon>Bacteria</taxon>
        <taxon>Bacillati</taxon>
        <taxon>Actinomycetota</taxon>
        <taxon>Actinomycetes</taxon>
        <taxon>Micrococcales</taxon>
        <taxon>Micrococcaceae</taxon>
        <taxon>Neomicrococcus</taxon>
    </lineage>
</organism>
<proteinExistence type="predicted"/>